<accession>A0A1R1X9X1</accession>
<keyword evidence="2" id="KW-1185">Reference proteome</keyword>
<comment type="caution">
    <text evidence="1">The sequence shown here is derived from an EMBL/GenBank/DDBJ whole genome shotgun (WGS) entry which is preliminary data.</text>
</comment>
<proteinExistence type="predicted"/>
<dbReference type="Proteomes" id="UP000187283">
    <property type="component" value="Unassembled WGS sequence"/>
</dbReference>
<dbReference type="GO" id="GO:0070476">
    <property type="term" value="P:rRNA (guanine-N7)-methylation"/>
    <property type="evidence" value="ECO:0007669"/>
    <property type="project" value="InterPro"/>
</dbReference>
<organism evidence="1 2">
    <name type="scientific">Smittium culicis</name>
    <dbReference type="NCBI Taxonomy" id="133412"/>
    <lineage>
        <taxon>Eukaryota</taxon>
        <taxon>Fungi</taxon>
        <taxon>Fungi incertae sedis</taxon>
        <taxon>Zoopagomycota</taxon>
        <taxon>Kickxellomycotina</taxon>
        <taxon>Harpellomycetes</taxon>
        <taxon>Harpellales</taxon>
        <taxon>Legeriomycetaceae</taxon>
        <taxon>Smittium</taxon>
    </lineage>
</organism>
<evidence type="ECO:0000313" key="2">
    <source>
        <dbReference type="Proteomes" id="UP000187283"/>
    </source>
</evidence>
<protein>
    <submittedName>
        <fullName evidence="1">Putative 18S rRNA (Guanine-N(7))-methyltransferase</fullName>
    </submittedName>
</protein>
<dbReference type="EMBL" id="LSSN01004498">
    <property type="protein sequence ID" value="OMJ11412.1"/>
    <property type="molecule type" value="Genomic_DNA"/>
</dbReference>
<name>A0A1R1X9X1_9FUNG</name>
<dbReference type="InterPro" id="IPR039769">
    <property type="entry name" value="Bud23-like"/>
</dbReference>
<sequence length="94" mass="10174">MSRPEHLAPPEIAEMSARAIELLALPDDEPKFLLDIGCGSGLSGEIIEEEGHYWVDLAVEKDLEGDLFLHDIGHGLGFRPGTFDGAISPILIHA</sequence>
<dbReference type="Gene3D" id="3.40.50.150">
    <property type="entry name" value="Vaccinia Virus protein VP39"/>
    <property type="match status" value="1"/>
</dbReference>
<evidence type="ECO:0000313" key="1">
    <source>
        <dbReference type="EMBL" id="OMJ11412.1"/>
    </source>
</evidence>
<gene>
    <name evidence="1" type="ORF">AYI70_g9741</name>
</gene>
<reference evidence="1 2" key="1">
    <citation type="submission" date="2017-01" db="EMBL/GenBank/DDBJ databases">
        <authorList>
            <person name="Mah S.A."/>
            <person name="Swanson W.J."/>
            <person name="Moy G.W."/>
            <person name="Vacquier V.D."/>
        </authorList>
    </citation>
    <scope>NUCLEOTIDE SEQUENCE [LARGE SCALE GENOMIC DNA]</scope>
    <source>
        <strain evidence="1 2">GSMNP</strain>
    </source>
</reference>
<dbReference type="STRING" id="133412.A0A1R1X9X1"/>
<dbReference type="PANTHER" id="PTHR12734:SF0">
    <property type="entry name" value="18S RRNA (GUANINE-N(7))-METHYLTRANSFERASE-RELATED"/>
    <property type="match status" value="1"/>
</dbReference>
<dbReference type="InterPro" id="IPR029063">
    <property type="entry name" value="SAM-dependent_MTases_sf"/>
</dbReference>
<dbReference type="PANTHER" id="PTHR12734">
    <property type="entry name" value="METHYLTRANSFERASE-RELATED"/>
    <property type="match status" value="1"/>
</dbReference>
<keyword evidence="1" id="KW-0808">Transferase</keyword>
<dbReference type="GO" id="GO:0005730">
    <property type="term" value="C:nucleolus"/>
    <property type="evidence" value="ECO:0007669"/>
    <property type="project" value="TreeGrafter"/>
</dbReference>
<dbReference type="OrthoDB" id="2877at2759"/>
<keyword evidence="1" id="KW-0489">Methyltransferase</keyword>
<dbReference type="GO" id="GO:0016435">
    <property type="term" value="F:rRNA (guanine) methyltransferase activity"/>
    <property type="evidence" value="ECO:0007669"/>
    <property type="project" value="InterPro"/>
</dbReference>
<dbReference type="AlphaFoldDB" id="A0A1R1X9X1"/>
<dbReference type="SUPFAM" id="SSF53335">
    <property type="entry name" value="S-adenosyl-L-methionine-dependent methyltransferases"/>
    <property type="match status" value="1"/>
</dbReference>